<evidence type="ECO:0000313" key="2">
    <source>
        <dbReference type="Proteomes" id="UP000499080"/>
    </source>
</evidence>
<accession>A0A4Y2TZA3</accession>
<comment type="caution">
    <text evidence="1">The sequence shown here is derived from an EMBL/GenBank/DDBJ whole genome shotgun (WGS) entry which is preliminary data.</text>
</comment>
<dbReference type="Proteomes" id="UP000499080">
    <property type="component" value="Unassembled WGS sequence"/>
</dbReference>
<protein>
    <submittedName>
        <fullName evidence="1">Uncharacterized protein</fullName>
    </submittedName>
</protein>
<organism evidence="1 2">
    <name type="scientific">Araneus ventricosus</name>
    <name type="common">Orbweaver spider</name>
    <name type="synonym">Epeira ventricosa</name>
    <dbReference type="NCBI Taxonomy" id="182803"/>
    <lineage>
        <taxon>Eukaryota</taxon>
        <taxon>Metazoa</taxon>
        <taxon>Ecdysozoa</taxon>
        <taxon>Arthropoda</taxon>
        <taxon>Chelicerata</taxon>
        <taxon>Arachnida</taxon>
        <taxon>Araneae</taxon>
        <taxon>Araneomorphae</taxon>
        <taxon>Entelegynae</taxon>
        <taxon>Araneoidea</taxon>
        <taxon>Araneidae</taxon>
        <taxon>Araneus</taxon>
    </lineage>
</organism>
<evidence type="ECO:0000313" key="1">
    <source>
        <dbReference type="EMBL" id="GBO04750.1"/>
    </source>
</evidence>
<proteinExistence type="predicted"/>
<name>A0A4Y2TZA3_ARAVE</name>
<sequence>MSSRGDHRTAEFKAGLCDLSFLYGLRNGPKRDVIDFCMKIDLIAKDCAEKLAKTNVSSENFPYPLTSRKAFPSSRTGKSLFSSSDFLSIYAVKAVSHYETFRCLGTAVSTGTVNIKVHIIGAIITLTKVQEVWFHGRSLKRSWYKIVL</sequence>
<gene>
    <name evidence="1" type="ORF">AVEN_255465_1</name>
</gene>
<dbReference type="EMBL" id="BGPR01031583">
    <property type="protein sequence ID" value="GBO04750.1"/>
    <property type="molecule type" value="Genomic_DNA"/>
</dbReference>
<reference evidence="1 2" key="1">
    <citation type="journal article" date="2019" name="Sci. Rep.">
        <title>Orb-weaving spider Araneus ventricosus genome elucidates the spidroin gene catalogue.</title>
        <authorList>
            <person name="Kono N."/>
            <person name="Nakamura H."/>
            <person name="Ohtoshi R."/>
            <person name="Moran D.A.P."/>
            <person name="Shinohara A."/>
            <person name="Yoshida Y."/>
            <person name="Fujiwara M."/>
            <person name="Mori M."/>
            <person name="Tomita M."/>
            <person name="Arakawa K."/>
        </authorList>
    </citation>
    <scope>NUCLEOTIDE SEQUENCE [LARGE SCALE GENOMIC DNA]</scope>
</reference>
<dbReference type="AlphaFoldDB" id="A0A4Y2TZA3"/>
<keyword evidence="2" id="KW-1185">Reference proteome</keyword>